<dbReference type="EMBL" id="ABCS01000021">
    <property type="protein sequence ID" value="EDM79303.1"/>
    <property type="molecule type" value="Genomic_DNA"/>
</dbReference>
<name>A6G4J1_9BACT</name>
<protein>
    <submittedName>
        <fullName evidence="1">Uncharacterized protein</fullName>
    </submittedName>
</protein>
<proteinExistence type="predicted"/>
<dbReference type="RefSeq" id="WP_006971640.1">
    <property type="nucleotide sequence ID" value="NZ_ABCS01000021.1"/>
</dbReference>
<accession>A6G4J1</accession>
<comment type="caution">
    <text evidence="1">The sequence shown here is derived from an EMBL/GenBank/DDBJ whole genome shotgun (WGS) entry which is preliminary data.</text>
</comment>
<reference evidence="1 2" key="1">
    <citation type="submission" date="2007-06" db="EMBL/GenBank/DDBJ databases">
        <authorList>
            <person name="Shimkets L."/>
            <person name="Ferriera S."/>
            <person name="Johnson J."/>
            <person name="Kravitz S."/>
            <person name="Beeson K."/>
            <person name="Sutton G."/>
            <person name="Rogers Y.-H."/>
            <person name="Friedman R."/>
            <person name="Frazier M."/>
            <person name="Venter J.C."/>
        </authorList>
    </citation>
    <scope>NUCLEOTIDE SEQUENCE [LARGE SCALE GENOMIC DNA]</scope>
    <source>
        <strain evidence="1 2">SIR-1</strain>
    </source>
</reference>
<organism evidence="1 2">
    <name type="scientific">Plesiocystis pacifica SIR-1</name>
    <dbReference type="NCBI Taxonomy" id="391625"/>
    <lineage>
        <taxon>Bacteria</taxon>
        <taxon>Pseudomonadati</taxon>
        <taxon>Myxococcota</taxon>
        <taxon>Polyangia</taxon>
        <taxon>Nannocystales</taxon>
        <taxon>Nannocystaceae</taxon>
        <taxon>Plesiocystis</taxon>
    </lineage>
</organism>
<evidence type="ECO:0000313" key="2">
    <source>
        <dbReference type="Proteomes" id="UP000005801"/>
    </source>
</evidence>
<dbReference type="Proteomes" id="UP000005801">
    <property type="component" value="Unassembled WGS sequence"/>
</dbReference>
<sequence length="132" mass="13971">MQRALPALLQGIGCPDAAEGLLEVLDGPSCCNDGLLSALEEASDAALEAGAHHHVSASLARRSESVSSIARHLLRHEELKFALPMHAARHLTRAVEIAVELGESLGVFRPGPALVEVDALAEARTDLTRPTR</sequence>
<gene>
    <name evidence="1" type="ORF">PPSIR1_04163</name>
</gene>
<keyword evidence="2" id="KW-1185">Reference proteome</keyword>
<evidence type="ECO:0000313" key="1">
    <source>
        <dbReference type="EMBL" id="EDM79303.1"/>
    </source>
</evidence>
<dbReference type="AlphaFoldDB" id="A6G4J1"/>